<name>A0A227JH71_VIBPH</name>
<proteinExistence type="predicted"/>
<dbReference type="Proteomes" id="UP000214596">
    <property type="component" value="Unassembled WGS sequence"/>
</dbReference>
<dbReference type="AlphaFoldDB" id="A0A227JH71"/>
<accession>A0A227JH71</accession>
<organism evidence="1 2">
    <name type="scientific">Vibrio parahaemolyticus</name>
    <dbReference type="NCBI Taxonomy" id="670"/>
    <lineage>
        <taxon>Bacteria</taxon>
        <taxon>Pseudomonadati</taxon>
        <taxon>Pseudomonadota</taxon>
        <taxon>Gammaproteobacteria</taxon>
        <taxon>Vibrionales</taxon>
        <taxon>Vibrionaceae</taxon>
        <taxon>Vibrio</taxon>
    </lineage>
</organism>
<sequence>MSRKNLKYRKNDDLRKRISTLISDELKIDFDFGDFTKETLSELDEVFYLHLQ</sequence>
<evidence type="ECO:0000313" key="2">
    <source>
        <dbReference type="Proteomes" id="UP000214596"/>
    </source>
</evidence>
<reference evidence="1 2" key="1">
    <citation type="journal article" date="2017" name="Appl. Environ. Microbiol.">
        <title>Parallel evolution of two clades of a major Atlantic endemic Vibrio parahaemolyticus pathogen lineage by independent acquisition of related pathogenicity islands.</title>
        <authorList>
            <person name="Xu F."/>
            <person name="Gonzalez-Escalona N."/>
            <person name="Drees K.P."/>
            <person name="Sebra R.P."/>
            <person name="Cooper V.S."/>
            <person name="Jones S.H."/>
            <person name="Whistler C.A."/>
        </authorList>
    </citation>
    <scope>NUCLEOTIDE SEQUENCE [LARGE SCALE GENOMIC DNA]</scope>
    <source>
        <strain evidence="1 2">MAVP-3</strain>
    </source>
</reference>
<evidence type="ECO:0000313" key="1">
    <source>
        <dbReference type="EMBL" id="OXE33855.1"/>
    </source>
</evidence>
<protein>
    <submittedName>
        <fullName evidence="1">Conjugal transfer protein TraA</fullName>
    </submittedName>
</protein>
<dbReference type="EMBL" id="NIXT01000186">
    <property type="protein sequence ID" value="OXE33855.1"/>
    <property type="molecule type" value="Genomic_DNA"/>
</dbReference>
<comment type="caution">
    <text evidence="1">The sequence shown here is derived from an EMBL/GenBank/DDBJ whole genome shotgun (WGS) entry which is preliminary data.</text>
</comment>
<gene>
    <name evidence="1" type="ORF">CA163_05315</name>
</gene>